<evidence type="ECO:0000313" key="3">
    <source>
        <dbReference type="Proteomes" id="UP001295684"/>
    </source>
</evidence>
<name>A0AAD1Y2S4_EUPCR</name>
<dbReference type="Proteomes" id="UP001295684">
    <property type="component" value="Unassembled WGS sequence"/>
</dbReference>
<evidence type="ECO:0000313" key="2">
    <source>
        <dbReference type="EMBL" id="CAI2381797.1"/>
    </source>
</evidence>
<keyword evidence="1" id="KW-0472">Membrane</keyword>
<keyword evidence="1" id="KW-0812">Transmembrane</keyword>
<proteinExistence type="predicted"/>
<sequence>MGWDFIDEDGEWGLWAVGCSVGGFRGIWRVFVDRGWRGLFLIFMFGHCRLRLDSSLLMGSLRMKRWRWIWVEFISVRSLIFLIMSMQKFPLMINTISILRIMINISILHIFRWKSQRRSPFLIPSWTSSPCSFTYRCSYARQYASKHKTPRYYQHNLNTCHWSPPHNHTSLCDMQAYIPSSPVHIRALDVFSTHR</sequence>
<dbReference type="EMBL" id="CAMPGE010023924">
    <property type="protein sequence ID" value="CAI2381797.1"/>
    <property type="molecule type" value="Genomic_DNA"/>
</dbReference>
<keyword evidence="3" id="KW-1185">Reference proteome</keyword>
<feature type="transmembrane region" description="Helical" evidence="1">
    <location>
        <begin position="12"/>
        <end position="32"/>
    </location>
</feature>
<keyword evidence="1" id="KW-1133">Transmembrane helix</keyword>
<accession>A0AAD1Y2S4</accession>
<evidence type="ECO:0000256" key="1">
    <source>
        <dbReference type="SAM" id="Phobius"/>
    </source>
</evidence>
<gene>
    <name evidence="2" type="ORF">ECRASSUSDP1_LOCUS23262</name>
</gene>
<reference evidence="2" key="1">
    <citation type="submission" date="2023-07" db="EMBL/GenBank/DDBJ databases">
        <authorList>
            <consortium name="AG Swart"/>
            <person name="Singh M."/>
            <person name="Singh A."/>
            <person name="Seah K."/>
            <person name="Emmerich C."/>
        </authorList>
    </citation>
    <scope>NUCLEOTIDE SEQUENCE</scope>
    <source>
        <strain evidence="2">DP1</strain>
    </source>
</reference>
<dbReference type="AlphaFoldDB" id="A0AAD1Y2S4"/>
<feature type="transmembrane region" description="Helical" evidence="1">
    <location>
        <begin position="68"/>
        <end position="85"/>
    </location>
</feature>
<comment type="caution">
    <text evidence="2">The sequence shown here is derived from an EMBL/GenBank/DDBJ whole genome shotgun (WGS) entry which is preliminary data.</text>
</comment>
<feature type="transmembrane region" description="Helical" evidence="1">
    <location>
        <begin position="91"/>
        <end position="111"/>
    </location>
</feature>
<organism evidence="2 3">
    <name type="scientific">Euplotes crassus</name>
    <dbReference type="NCBI Taxonomy" id="5936"/>
    <lineage>
        <taxon>Eukaryota</taxon>
        <taxon>Sar</taxon>
        <taxon>Alveolata</taxon>
        <taxon>Ciliophora</taxon>
        <taxon>Intramacronucleata</taxon>
        <taxon>Spirotrichea</taxon>
        <taxon>Hypotrichia</taxon>
        <taxon>Euplotida</taxon>
        <taxon>Euplotidae</taxon>
        <taxon>Moneuplotes</taxon>
    </lineage>
</organism>
<protein>
    <submittedName>
        <fullName evidence="2">Uncharacterized protein</fullName>
    </submittedName>
</protein>